<accession>A0ABM6SZ67</accession>
<dbReference type="Proteomes" id="UP000238413">
    <property type="component" value="Chromosome"/>
</dbReference>
<protein>
    <recommendedName>
        <fullName evidence="3">DUF2116 family Zn-ribbon domain-containing protein</fullName>
    </recommendedName>
</protein>
<evidence type="ECO:0008006" key="3">
    <source>
        <dbReference type="Google" id="ProtNLM"/>
    </source>
</evidence>
<evidence type="ECO:0000313" key="2">
    <source>
        <dbReference type="Proteomes" id="UP000238413"/>
    </source>
</evidence>
<dbReference type="EMBL" id="CP026652">
    <property type="protein sequence ID" value="AVH59933.1"/>
    <property type="molecule type" value="Genomic_DNA"/>
</dbReference>
<reference evidence="1 2" key="1">
    <citation type="submission" date="2018-02" db="EMBL/GenBank/DDBJ databases">
        <title>Complete genome sequence of Streptomyces dengpaensis, the producer of angucyclines.</title>
        <authorList>
            <person name="Yumei L."/>
        </authorList>
    </citation>
    <scope>NUCLEOTIDE SEQUENCE [LARGE SCALE GENOMIC DNA]</scope>
    <source>
        <strain evidence="1 2">XZHG99</strain>
    </source>
</reference>
<name>A0ABM6SZ67_9ACTN</name>
<evidence type="ECO:0000313" key="1">
    <source>
        <dbReference type="EMBL" id="AVH59933.1"/>
    </source>
</evidence>
<keyword evidence="2" id="KW-1185">Reference proteome</keyword>
<gene>
    <name evidence="1" type="ORF">C4B68_33830</name>
</gene>
<dbReference type="RefSeq" id="WP_099500313.1">
    <property type="nucleotide sequence ID" value="NZ_CP026652.1"/>
</dbReference>
<sequence length="87" mass="9755">MRNRYATRQAETAVIHGDGTRHCAWCGDHIDPIDWCADCKASQKPCATAGGPHRRLRKRTDAAFCDAGCRTAYQRDNGPEITSHRNR</sequence>
<proteinExistence type="predicted"/>
<organism evidence="1 2">
    <name type="scientific">Streptomyces dengpaensis</name>
    <dbReference type="NCBI Taxonomy" id="2049881"/>
    <lineage>
        <taxon>Bacteria</taxon>
        <taxon>Bacillati</taxon>
        <taxon>Actinomycetota</taxon>
        <taxon>Actinomycetes</taxon>
        <taxon>Kitasatosporales</taxon>
        <taxon>Streptomycetaceae</taxon>
        <taxon>Streptomyces</taxon>
    </lineage>
</organism>